<evidence type="ECO:0000313" key="3">
    <source>
        <dbReference type="Proteomes" id="UP001360953"/>
    </source>
</evidence>
<accession>A0ABR1LSA4</accession>
<evidence type="ECO:0000256" key="1">
    <source>
        <dbReference type="SAM" id="MobiDB-lite"/>
    </source>
</evidence>
<keyword evidence="3" id="KW-1185">Reference proteome</keyword>
<reference evidence="2 3" key="1">
    <citation type="submission" date="2024-04" db="EMBL/GenBank/DDBJ databases">
        <title>Phyllosticta paracitricarpa is synonymous to the EU quarantine fungus P. citricarpa based on phylogenomic analyses.</title>
        <authorList>
            <consortium name="Lawrence Berkeley National Laboratory"/>
            <person name="Van ingen-buijs V.A."/>
            <person name="Van westerhoven A.C."/>
            <person name="Haridas S."/>
            <person name="Skiadas P."/>
            <person name="Martin F."/>
            <person name="Groenewald J.Z."/>
            <person name="Crous P.W."/>
            <person name="Seidl M.F."/>
        </authorList>
    </citation>
    <scope>NUCLEOTIDE SEQUENCE [LARGE SCALE GENOMIC DNA]</scope>
    <source>
        <strain evidence="2 3">CPC 17464</strain>
    </source>
</reference>
<dbReference type="EMBL" id="JBBPEH010000005">
    <property type="protein sequence ID" value="KAK7538060.1"/>
    <property type="molecule type" value="Genomic_DNA"/>
</dbReference>
<feature type="region of interest" description="Disordered" evidence="1">
    <location>
        <begin position="104"/>
        <end position="132"/>
    </location>
</feature>
<dbReference type="RefSeq" id="XP_066655747.1">
    <property type="nucleotide sequence ID" value="XM_066799894.1"/>
</dbReference>
<proteinExistence type="predicted"/>
<comment type="caution">
    <text evidence="2">The sequence shown here is derived from an EMBL/GenBank/DDBJ whole genome shotgun (WGS) entry which is preliminary data.</text>
</comment>
<dbReference type="GeneID" id="92032800"/>
<name>A0ABR1LSA4_9PEZI</name>
<feature type="compositionally biased region" description="Low complexity" evidence="1">
    <location>
        <begin position="106"/>
        <end position="126"/>
    </location>
</feature>
<dbReference type="Proteomes" id="UP001360953">
    <property type="component" value="Unassembled WGS sequence"/>
</dbReference>
<evidence type="ECO:0000313" key="2">
    <source>
        <dbReference type="EMBL" id="KAK7538060.1"/>
    </source>
</evidence>
<gene>
    <name evidence="2" type="ORF">J3D65DRAFT_620853</name>
</gene>
<organism evidence="2 3">
    <name type="scientific">Phyllosticta citribraziliensis</name>
    <dbReference type="NCBI Taxonomy" id="989973"/>
    <lineage>
        <taxon>Eukaryota</taxon>
        <taxon>Fungi</taxon>
        <taxon>Dikarya</taxon>
        <taxon>Ascomycota</taxon>
        <taxon>Pezizomycotina</taxon>
        <taxon>Dothideomycetes</taxon>
        <taxon>Dothideomycetes incertae sedis</taxon>
        <taxon>Botryosphaeriales</taxon>
        <taxon>Phyllostictaceae</taxon>
        <taxon>Phyllosticta</taxon>
    </lineage>
</organism>
<protein>
    <submittedName>
        <fullName evidence="2">Uncharacterized protein</fullName>
    </submittedName>
</protein>
<sequence>MRSVLFGFALRQLLRRHPPTRRRTWPALSQMRRLTDVAEECKACVEKGDGTSAAAPRFMIGVGLSMAGWRRLRRLLFPSLRWQLAFRLGRRGLPWANGLRMAELTSSPSGRPAAPCPAACRQSSPPKRVARDRERLETLTAMRRASVGVVEEVDE</sequence>